<dbReference type="EMBL" id="AMEQ01000035">
    <property type="protein sequence ID" value="EKY00911.1"/>
    <property type="molecule type" value="Genomic_DNA"/>
</dbReference>
<keyword evidence="5" id="KW-0675">Receptor</keyword>
<accession>L1NC66</accession>
<evidence type="ECO:0000313" key="6">
    <source>
        <dbReference type="Proteomes" id="UP000010408"/>
    </source>
</evidence>
<dbReference type="PATRIC" id="fig|1127696.3.peg.1135"/>
<dbReference type="eggNOG" id="COG1629">
    <property type="taxonomic scope" value="Bacteria"/>
</dbReference>
<proteinExistence type="predicted"/>
<organism evidence="5 6">
    <name type="scientific">Porphyromonas catoniae F0037</name>
    <dbReference type="NCBI Taxonomy" id="1127696"/>
    <lineage>
        <taxon>Bacteria</taxon>
        <taxon>Pseudomonadati</taxon>
        <taxon>Bacteroidota</taxon>
        <taxon>Bacteroidia</taxon>
        <taxon>Bacteroidales</taxon>
        <taxon>Porphyromonadaceae</taxon>
        <taxon>Porphyromonas</taxon>
    </lineage>
</organism>
<dbReference type="Pfam" id="PF13620">
    <property type="entry name" value="CarboxypepD_reg"/>
    <property type="match status" value="1"/>
</dbReference>
<evidence type="ECO:0000256" key="1">
    <source>
        <dbReference type="ARBA" id="ARBA00004442"/>
    </source>
</evidence>
<protein>
    <submittedName>
        <fullName evidence="5">TonB-dependent receptor</fullName>
    </submittedName>
</protein>
<dbReference type="RefSeq" id="WP_005467319.1">
    <property type="nucleotide sequence ID" value="NZ_KB291031.1"/>
</dbReference>
<reference evidence="5 6" key="1">
    <citation type="submission" date="2012-05" db="EMBL/GenBank/DDBJ databases">
        <authorList>
            <person name="Weinstock G."/>
            <person name="Sodergren E."/>
            <person name="Lobos E.A."/>
            <person name="Fulton L."/>
            <person name="Fulton R."/>
            <person name="Courtney L."/>
            <person name="Fronick C."/>
            <person name="O'Laughlin M."/>
            <person name="Godfrey J."/>
            <person name="Wilson R.M."/>
            <person name="Miner T."/>
            <person name="Farmer C."/>
            <person name="Delehaunty K."/>
            <person name="Cordes M."/>
            <person name="Minx P."/>
            <person name="Tomlinson C."/>
            <person name="Chen J."/>
            <person name="Wollam A."/>
            <person name="Pepin K.H."/>
            <person name="Bhonagiri V."/>
            <person name="Zhang X."/>
            <person name="Suruliraj S."/>
            <person name="Warren W."/>
            <person name="Mitreva M."/>
            <person name="Mardis E.R."/>
            <person name="Wilson R.K."/>
        </authorList>
    </citation>
    <scope>NUCLEOTIDE SEQUENCE [LARGE SCALE GENOMIC DNA]</scope>
    <source>
        <strain evidence="5 6">F0037</strain>
    </source>
</reference>
<name>L1NC66_9PORP</name>
<dbReference type="SUPFAM" id="SSF56935">
    <property type="entry name" value="Porins"/>
    <property type="match status" value="1"/>
</dbReference>
<gene>
    <name evidence="5" type="ORF">HMPREF9134_01259</name>
</gene>
<dbReference type="Proteomes" id="UP000010408">
    <property type="component" value="Unassembled WGS sequence"/>
</dbReference>
<comment type="caution">
    <text evidence="5">The sequence shown here is derived from an EMBL/GenBank/DDBJ whole genome shotgun (WGS) entry which is preliminary data.</text>
</comment>
<dbReference type="Gene3D" id="2.60.40.1120">
    <property type="entry name" value="Carboxypeptidase-like, regulatory domain"/>
    <property type="match status" value="1"/>
</dbReference>
<evidence type="ECO:0000313" key="5">
    <source>
        <dbReference type="EMBL" id="EKY00911.1"/>
    </source>
</evidence>
<sequence length="924" mass="104503">MNKLITTLVCASLIGGTALAQQGGGTKVLDGKSGKPIAQATISIYGPVSKRLKTSMDGTYRLSDLPNGRYTLTLSAGGYETRQIEYVKDQFHSTLPTELKLTPLPQGRESLYDDLLLTDDTDDGEVGTQDKVTLLTSSKDPFLNASGYVFSTARFRNRGFDSQYSEQMLNGVAMNDLNSGYSPWSLWGGLNDVTRLQETSQSFEPIASSFGNVGVTNNVTMRPSMYGAQRRATASLSNRTYTGRLAFTWTTGEMKGGWSLALSAARRAGNGQYSYVRGQFYDAWSYFLGIEKKFDDMNSVSFIALGAPTRRGVASASTQEAYDLVGSNFYNPNIGRQGGKWRNARVRSNHEPILQLNHYYSNALSNLHLHTTFSYRFGKNAYSALNWYNAPDPRPDYYRYLPSYFTRMADPKDQDPSAAARYEELWHTDPNTRYIDWDRLYEINRLNQTTVRDASGRVLATGKKALYMIEDRHTDQREFAWATTMDWLPLSWLEVNAGGNARTNVTENYSEVADLLGADFVHDIDKFAERDFGGDPAKSQVDLNHPDRIVQKGDRFSYDYDSRISRYQAWLNLTYRLPRLDAYTALSYTHTALQRDGKQRRGLFPDNSFGYSDHIKFNDQAAKAGITYKITGHHYLQANLGYIEQAPTFRNLFISPRTRDSYISNPKSEKILTAEASYLVRLPWLRGRVTAFYTHIADHVQNVNFYDDTRASFSNYTITGIATQHAGVELGLEAKLSPTLTANAALALGQYKYANNPSYVQTIDNSNEIVDQDIVYWKGLNISGTPQTAATLGLTYYSPWYANFGINANYFGRNFVSMAPLVRTDRGRSALPERYILPEKLQDGFTVDVFASYSWRINYNTYLRFNLSVSNLLNNKRLPNSGYEQLRIRTLRDDNGVQQLHQPFDSKISYVYGTTFFFNTSLQF</sequence>
<keyword evidence="4" id="KW-0732">Signal</keyword>
<comment type="subcellular location">
    <subcellularLocation>
        <location evidence="1">Cell outer membrane</location>
    </subcellularLocation>
</comment>
<dbReference type="STRING" id="1127696.HMPREF9134_01259"/>
<dbReference type="InterPro" id="IPR008969">
    <property type="entry name" value="CarboxyPept-like_regulatory"/>
</dbReference>
<dbReference type="GO" id="GO:0009279">
    <property type="term" value="C:cell outer membrane"/>
    <property type="evidence" value="ECO:0007669"/>
    <property type="project" value="UniProtKB-SubCell"/>
</dbReference>
<keyword evidence="3" id="KW-0998">Cell outer membrane</keyword>
<feature type="signal peptide" evidence="4">
    <location>
        <begin position="1"/>
        <end position="20"/>
    </location>
</feature>
<feature type="chain" id="PRO_5003954406" evidence="4">
    <location>
        <begin position="21"/>
        <end position="924"/>
    </location>
</feature>
<dbReference type="InterPro" id="IPR036942">
    <property type="entry name" value="Beta-barrel_TonB_sf"/>
</dbReference>
<dbReference type="Gene3D" id="2.40.170.20">
    <property type="entry name" value="TonB-dependent receptor, beta-barrel domain"/>
    <property type="match status" value="1"/>
</dbReference>
<dbReference type="AlphaFoldDB" id="L1NC66"/>
<dbReference type="SUPFAM" id="SSF49464">
    <property type="entry name" value="Carboxypeptidase regulatory domain-like"/>
    <property type="match status" value="1"/>
</dbReference>
<evidence type="ECO:0000256" key="3">
    <source>
        <dbReference type="ARBA" id="ARBA00023237"/>
    </source>
</evidence>
<evidence type="ECO:0000256" key="4">
    <source>
        <dbReference type="SAM" id="SignalP"/>
    </source>
</evidence>
<dbReference type="HOGENOM" id="CLU_316392_0_0_10"/>
<keyword evidence="2" id="KW-0472">Membrane</keyword>
<evidence type="ECO:0000256" key="2">
    <source>
        <dbReference type="ARBA" id="ARBA00023136"/>
    </source>
</evidence>